<evidence type="ECO:0000313" key="3">
    <source>
        <dbReference type="Proteomes" id="UP000660262"/>
    </source>
</evidence>
<sequence>MSSSPLSSLLHSLNPSSSSSDSLDSGSSALPALFARPPALFGLATTPSFMSGGTVNRPSRSARASTCLHLRVHWKPNLCFIPSLP</sequence>
<comment type="caution">
    <text evidence="2">The sequence shown here is derived from an EMBL/GenBank/DDBJ whole genome shotgun (WGS) entry which is preliminary data.</text>
</comment>
<accession>A0A830H8B7</accession>
<gene>
    <name evidence="2" type="ORF">PPROV_000012300</name>
</gene>
<reference evidence="2" key="1">
    <citation type="submission" date="2020-10" db="EMBL/GenBank/DDBJ databases">
        <title>Unveiling of a novel bifunctional photoreceptor, Dualchrome1, isolated from a cosmopolitan green alga.</title>
        <authorList>
            <person name="Suzuki S."/>
            <person name="Kawachi M."/>
        </authorList>
    </citation>
    <scope>NUCLEOTIDE SEQUENCE</scope>
    <source>
        <strain evidence="2">NIES 2893</strain>
    </source>
</reference>
<organism evidence="2 3">
    <name type="scientific">Pycnococcus provasolii</name>
    <dbReference type="NCBI Taxonomy" id="41880"/>
    <lineage>
        <taxon>Eukaryota</taxon>
        <taxon>Viridiplantae</taxon>
        <taxon>Chlorophyta</taxon>
        <taxon>Pseudoscourfieldiophyceae</taxon>
        <taxon>Pseudoscourfieldiales</taxon>
        <taxon>Pycnococcaceae</taxon>
        <taxon>Pycnococcus</taxon>
    </lineage>
</organism>
<dbReference type="EMBL" id="BNJQ01000001">
    <property type="protein sequence ID" value="GHP01367.1"/>
    <property type="molecule type" value="Genomic_DNA"/>
</dbReference>
<proteinExistence type="predicted"/>
<name>A0A830H8B7_9CHLO</name>
<protein>
    <submittedName>
        <fullName evidence="2">Uncharacterized protein</fullName>
    </submittedName>
</protein>
<evidence type="ECO:0000256" key="1">
    <source>
        <dbReference type="SAM" id="MobiDB-lite"/>
    </source>
</evidence>
<feature type="region of interest" description="Disordered" evidence="1">
    <location>
        <begin position="1"/>
        <end position="27"/>
    </location>
</feature>
<evidence type="ECO:0000313" key="2">
    <source>
        <dbReference type="EMBL" id="GHP01367.1"/>
    </source>
</evidence>
<dbReference type="AlphaFoldDB" id="A0A830H8B7"/>
<keyword evidence="3" id="KW-1185">Reference proteome</keyword>
<dbReference type="Proteomes" id="UP000660262">
    <property type="component" value="Unassembled WGS sequence"/>
</dbReference>